<proteinExistence type="predicted"/>
<sequence>MTHSPNIRSVLLRCSWSEKHERDFVDNPRRSANTYWTIAELTTTRQQIAIGGGGGESSWPSKAAAAASADALARRNSSEERQQPRNAAVWTHTHADASAVGGWRPAVEDRPRMNGEAASNNEFEHQRQRGLRWAARLAARSQRIQPTTWRPLSPATADDNEVRLATAGHARDRPQMRALGPVTSPRLLQHNLRDSTLRGAVFAQR</sequence>
<protein>
    <submittedName>
        <fullName evidence="3">Uncharacterized protein</fullName>
    </submittedName>
</protein>
<reference evidence="3" key="1">
    <citation type="submission" date="2022-11" db="UniProtKB">
        <authorList>
            <consortium name="WormBaseParasite"/>
        </authorList>
    </citation>
    <scope>IDENTIFICATION</scope>
</reference>
<dbReference type="WBParaSite" id="PSAMB.scaffold507size54856.g6501.t1">
    <property type="protein sequence ID" value="PSAMB.scaffold507size54856.g6501.t1"/>
    <property type="gene ID" value="PSAMB.scaffold507size54856.g6501"/>
</dbReference>
<feature type="compositionally biased region" description="Basic and acidic residues" evidence="1">
    <location>
        <begin position="72"/>
        <end position="83"/>
    </location>
</feature>
<organism evidence="2 3">
    <name type="scientific">Plectus sambesii</name>
    <dbReference type="NCBI Taxonomy" id="2011161"/>
    <lineage>
        <taxon>Eukaryota</taxon>
        <taxon>Metazoa</taxon>
        <taxon>Ecdysozoa</taxon>
        <taxon>Nematoda</taxon>
        <taxon>Chromadorea</taxon>
        <taxon>Plectida</taxon>
        <taxon>Plectina</taxon>
        <taxon>Plectoidea</taxon>
        <taxon>Plectidae</taxon>
        <taxon>Plectus</taxon>
    </lineage>
</organism>
<accession>A0A914WW82</accession>
<feature type="region of interest" description="Disordered" evidence="1">
    <location>
        <begin position="49"/>
        <end position="111"/>
    </location>
</feature>
<evidence type="ECO:0000313" key="3">
    <source>
        <dbReference type="WBParaSite" id="PSAMB.scaffold507size54856.g6501.t1"/>
    </source>
</evidence>
<name>A0A914WW82_9BILA</name>
<dbReference type="AlphaFoldDB" id="A0A914WW82"/>
<feature type="compositionally biased region" description="Low complexity" evidence="1">
    <location>
        <begin position="57"/>
        <end position="71"/>
    </location>
</feature>
<evidence type="ECO:0000256" key="1">
    <source>
        <dbReference type="SAM" id="MobiDB-lite"/>
    </source>
</evidence>
<evidence type="ECO:0000313" key="2">
    <source>
        <dbReference type="Proteomes" id="UP000887566"/>
    </source>
</evidence>
<keyword evidence="2" id="KW-1185">Reference proteome</keyword>
<dbReference type="Proteomes" id="UP000887566">
    <property type="component" value="Unplaced"/>
</dbReference>